<feature type="transmembrane region" description="Helical" evidence="19">
    <location>
        <begin position="227"/>
        <end position="256"/>
    </location>
</feature>
<evidence type="ECO:0000256" key="17">
    <source>
        <dbReference type="RuleBase" id="RU003793"/>
    </source>
</evidence>
<keyword evidence="4" id="KW-0997">Cell inner membrane</keyword>
<name>A0A1F6UNX5_9PROT</name>
<evidence type="ECO:0000313" key="23">
    <source>
        <dbReference type="Proteomes" id="UP000177950"/>
    </source>
</evidence>
<feature type="domain" description="Prepilin peptidase A24 N-terminal" evidence="21">
    <location>
        <begin position="21"/>
        <end position="128"/>
    </location>
</feature>
<dbReference type="PANTHER" id="PTHR30487:SF0">
    <property type="entry name" value="PREPILIN LEADER PEPTIDASE_N-METHYLTRANSFERASE-RELATED"/>
    <property type="match status" value="1"/>
</dbReference>
<dbReference type="FunFam" id="1.20.120.1220:FF:000001">
    <property type="entry name" value="Type 4 prepilin-like proteins leader peptide-processing enzyme"/>
    <property type="match status" value="1"/>
</dbReference>
<comment type="similarity">
    <text evidence="2 17">Belongs to the peptidase A24 family.</text>
</comment>
<feature type="transmembrane region" description="Helical" evidence="19">
    <location>
        <begin position="156"/>
        <end position="175"/>
    </location>
</feature>
<evidence type="ECO:0000256" key="6">
    <source>
        <dbReference type="ARBA" id="ARBA00022670"/>
    </source>
</evidence>
<dbReference type="GO" id="GO:0008168">
    <property type="term" value="F:methyltransferase activity"/>
    <property type="evidence" value="ECO:0007669"/>
    <property type="project" value="UniProtKB-KW"/>
</dbReference>
<evidence type="ECO:0000256" key="1">
    <source>
        <dbReference type="ARBA" id="ARBA00004429"/>
    </source>
</evidence>
<dbReference type="GO" id="GO:0006465">
    <property type="term" value="P:signal peptide processing"/>
    <property type="evidence" value="ECO:0007669"/>
    <property type="project" value="TreeGrafter"/>
</dbReference>
<evidence type="ECO:0000256" key="8">
    <source>
        <dbReference type="ARBA" id="ARBA00022691"/>
    </source>
</evidence>
<keyword evidence="8" id="KW-0949">S-adenosyl-L-methionine</keyword>
<evidence type="ECO:0000256" key="5">
    <source>
        <dbReference type="ARBA" id="ARBA00022603"/>
    </source>
</evidence>
<keyword evidence="9 18" id="KW-0812">Transmembrane</keyword>
<dbReference type="EMBL" id="MFSV01000020">
    <property type="protein sequence ID" value="OGI59038.1"/>
    <property type="molecule type" value="Genomic_DNA"/>
</dbReference>
<keyword evidence="5 18" id="KW-0489">Methyltransferase</keyword>
<dbReference type="GO" id="GO:0004190">
    <property type="term" value="F:aspartic-type endopeptidase activity"/>
    <property type="evidence" value="ECO:0007669"/>
    <property type="project" value="UniProtKB-EC"/>
</dbReference>
<evidence type="ECO:0000259" key="21">
    <source>
        <dbReference type="Pfam" id="PF06750"/>
    </source>
</evidence>
<evidence type="ECO:0000256" key="19">
    <source>
        <dbReference type="SAM" id="Phobius"/>
    </source>
</evidence>
<evidence type="ECO:0000256" key="12">
    <source>
        <dbReference type="ARBA" id="ARBA00023136"/>
    </source>
</evidence>
<dbReference type="InterPro" id="IPR050882">
    <property type="entry name" value="Prepilin_peptidase/N-MTase"/>
</dbReference>
<dbReference type="Pfam" id="PF06750">
    <property type="entry name" value="A24_N_bact"/>
    <property type="match status" value="1"/>
</dbReference>
<keyword evidence="6 18" id="KW-0645">Protease</keyword>
<accession>A0A1F6UNX5</accession>
<evidence type="ECO:0000256" key="18">
    <source>
        <dbReference type="RuleBase" id="RU003794"/>
    </source>
</evidence>
<dbReference type="EC" id="2.1.1.-" evidence="18"/>
<feature type="transmembrane region" description="Helical" evidence="19">
    <location>
        <begin position="182"/>
        <end position="207"/>
    </location>
</feature>
<evidence type="ECO:0000256" key="4">
    <source>
        <dbReference type="ARBA" id="ARBA00022519"/>
    </source>
</evidence>
<dbReference type="EC" id="3.4.23.43" evidence="15 18"/>
<proteinExistence type="inferred from homology"/>
<evidence type="ECO:0000256" key="11">
    <source>
        <dbReference type="ARBA" id="ARBA00022989"/>
    </source>
</evidence>
<evidence type="ECO:0000259" key="20">
    <source>
        <dbReference type="Pfam" id="PF01478"/>
    </source>
</evidence>
<keyword evidence="7 18" id="KW-0808">Transferase</keyword>
<keyword evidence="12 19" id="KW-0472">Membrane</keyword>
<evidence type="ECO:0000256" key="7">
    <source>
        <dbReference type="ARBA" id="ARBA00022679"/>
    </source>
</evidence>
<feature type="domain" description="Prepilin type IV endopeptidase peptidase" evidence="20">
    <location>
        <begin position="138"/>
        <end position="249"/>
    </location>
</feature>
<comment type="function">
    <text evidence="18">Plays an essential role in type IV pili and type II pseudopili formation by proteolytically removing the leader sequence from substrate proteins and subsequently monomethylating the alpha-amino group of the newly exposed N-terminal phenylalanine.</text>
</comment>
<keyword evidence="13 18" id="KW-0511">Multifunctional enzyme</keyword>
<evidence type="ECO:0000256" key="14">
    <source>
        <dbReference type="ARBA" id="ARBA00050401"/>
    </source>
</evidence>
<evidence type="ECO:0000256" key="15">
    <source>
        <dbReference type="ARBA" id="ARBA00067082"/>
    </source>
</evidence>
<dbReference type="GO" id="GO:0005886">
    <property type="term" value="C:plasma membrane"/>
    <property type="evidence" value="ECO:0007669"/>
    <property type="project" value="UniProtKB-SubCell"/>
</dbReference>
<dbReference type="Pfam" id="PF01478">
    <property type="entry name" value="Peptidase_A24"/>
    <property type="match status" value="1"/>
</dbReference>
<dbReference type="Gene3D" id="1.20.120.1220">
    <property type="match status" value="1"/>
</dbReference>
<evidence type="ECO:0000256" key="10">
    <source>
        <dbReference type="ARBA" id="ARBA00022801"/>
    </source>
</evidence>
<dbReference type="PRINTS" id="PR00864">
    <property type="entry name" value="PREPILNPTASE"/>
</dbReference>
<dbReference type="InterPro" id="IPR010627">
    <property type="entry name" value="Prepilin_pept_A24_N"/>
</dbReference>
<evidence type="ECO:0000313" key="22">
    <source>
        <dbReference type="EMBL" id="OGI59038.1"/>
    </source>
</evidence>
<dbReference type="GO" id="GO:0032259">
    <property type="term" value="P:methylation"/>
    <property type="evidence" value="ECO:0007669"/>
    <property type="project" value="UniProtKB-KW"/>
</dbReference>
<comment type="catalytic activity">
    <reaction evidence="14 18">
        <text>Typically cleaves a -Gly-|-Phe- bond to release an N-terminal, basic peptide of 5-8 residues from type IV prepilin, and then N-methylates the new N-terminal amino group, the methyl donor being S-adenosyl-L-methionine.</text>
        <dbReference type="EC" id="3.4.23.43"/>
    </reaction>
</comment>
<evidence type="ECO:0000256" key="16">
    <source>
        <dbReference type="ARBA" id="ARBA00071870"/>
    </source>
</evidence>
<evidence type="ECO:0000256" key="3">
    <source>
        <dbReference type="ARBA" id="ARBA00022475"/>
    </source>
</evidence>
<feature type="transmembrane region" description="Helical" evidence="19">
    <location>
        <begin position="12"/>
        <end position="36"/>
    </location>
</feature>
<reference evidence="22 23" key="1">
    <citation type="journal article" date="2016" name="Nat. Commun.">
        <title>Thousands of microbial genomes shed light on interconnected biogeochemical processes in an aquifer system.</title>
        <authorList>
            <person name="Anantharaman K."/>
            <person name="Brown C.T."/>
            <person name="Hug L.A."/>
            <person name="Sharon I."/>
            <person name="Castelle C.J."/>
            <person name="Probst A.J."/>
            <person name="Thomas B.C."/>
            <person name="Singh A."/>
            <person name="Wilkins M.J."/>
            <person name="Karaoz U."/>
            <person name="Brodie E.L."/>
            <person name="Williams K.H."/>
            <person name="Hubbard S.S."/>
            <person name="Banfield J.F."/>
        </authorList>
    </citation>
    <scope>NUCLEOTIDE SEQUENCE [LARGE SCALE GENOMIC DNA]</scope>
</reference>
<sequence length="295" mass="32077">MSLIQYLQSNPGAFILLAGMVGLIVGSFLNVVIYRLPIVLQRQWRQEYADLAGAPIENADASVTYNLVWPGSCCPHCGHPISALENIPVLSFLWLKGKCAACAAPISRRYPLVELLTAALTAAVAWHFGFTLAALAVIFLTWALIALSFIDIDLQLLPDVITLPFLWLGLLLNSLDLLPYNGLASAVIGAVACYLTLWLVFHIFKLITGKDGMGYGDFKLLALFGAWFGWQALPLVILLSSLVGAIAGLSFILLAGRDRRLPIPFGPFLCAAGWICALWGDVITSAYLRYARLTP</sequence>
<keyword evidence="11 19" id="KW-1133">Transmembrane helix</keyword>
<comment type="caution">
    <text evidence="22">The sequence shown here is derived from an EMBL/GenBank/DDBJ whole genome shotgun (WGS) entry which is preliminary data.</text>
</comment>
<feature type="transmembrane region" description="Helical" evidence="19">
    <location>
        <begin position="268"/>
        <end position="288"/>
    </location>
</feature>
<dbReference type="InterPro" id="IPR014032">
    <property type="entry name" value="Peptidase_A24A_bac"/>
</dbReference>
<evidence type="ECO:0000256" key="2">
    <source>
        <dbReference type="ARBA" id="ARBA00005801"/>
    </source>
</evidence>
<evidence type="ECO:0000256" key="13">
    <source>
        <dbReference type="ARBA" id="ARBA00023268"/>
    </source>
</evidence>
<comment type="subcellular location">
    <subcellularLocation>
        <location evidence="1">Cell inner membrane</location>
        <topology evidence="1">Multi-pass membrane protein</topology>
    </subcellularLocation>
    <subcellularLocation>
        <location evidence="18">Cell membrane</location>
        <topology evidence="18">Multi-pass membrane protein</topology>
    </subcellularLocation>
</comment>
<gene>
    <name evidence="22" type="ORF">A2V58_06520</name>
</gene>
<organism evidence="22 23">
    <name type="scientific">Candidatus Muproteobacteria bacterium RBG_19FT_COMBO_61_10</name>
    <dbReference type="NCBI Taxonomy" id="1817761"/>
    <lineage>
        <taxon>Bacteria</taxon>
        <taxon>Pseudomonadati</taxon>
        <taxon>Pseudomonadota</taxon>
        <taxon>Candidatus Muproteobacteria</taxon>
    </lineage>
</organism>
<protein>
    <recommendedName>
        <fullName evidence="16 18">Prepilin leader peptidase/N-methyltransferase</fullName>
        <ecNumber evidence="18">2.1.1.-</ecNumber>
        <ecNumber evidence="15 18">3.4.23.43</ecNumber>
    </recommendedName>
</protein>
<evidence type="ECO:0000256" key="9">
    <source>
        <dbReference type="ARBA" id="ARBA00022692"/>
    </source>
</evidence>
<dbReference type="Proteomes" id="UP000177950">
    <property type="component" value="Unassembled WGS sequence"/>
</dbReference>
<dbReference type="InterPro" id="IPR000045">
    <property type="entry name" value="Prepilin_IV_endopep_pep"/>
</dbReference>
<dbReference type="PANTHER" id="PTHR30487">
    <property type="entry name" value="TYPE 4 PREPILIN-LIKE PROTEINS LEADER PEPTIDE-PROCESSING ENZYME"/>
    <property type="match status" value="1"/>
</dbReference>
<dbReference type="AlphaFoldDB" id="A0A1F6UNX5"/>
<feature type="transmembrane region" description="Helical" evidence="19">
    <location>
        <begin position="117"/>
        <end position="150"/>
    </location>
</feature>
<keyword evidence="3" id="KW-1003">Cell membrane</keyword>
<keyword evidence="10 18" id="KW-0378">Hydrolase</keyword>